<sequence>MTWTIASVSVPSGKTYTIVGGPDGQEVPGGDWSVKVSGTNSNWFYGGGGQMTIKVNSDGTFTITGGQKDTSGKVTAWAL</sequence>
<accession>A0AAW0C5I7</accession>
<comment type="caution">
    <text evidence="1">The sequence shown here is derived from an EMBL/GenBank/DDBJ whole genome shotgun (WGS) entry which is preliminary data.</text>
</comment>
<protein>
    <submittedName>
        <fullName evidence="1">Uncharacterized protein</fullName>
    </submittedName>
</protein>
<evidence type="ECO:0000313" key="2">
    <source>
        <dbReference type="Proteomes" id="UP001383192"/>
    </source>
</evidence>
<proteinExistence type="predicted"/>
<gene>
    <name evidence="1" type="ORF">VNI00_012519</name>
</gene>
<dbReference type="Proteomes" id="UP001383192">
    <property type="component" value="Unassembled WGS sequence"/>
</dbReference>
<keyword evidence="2" id="KW-1185">Reference proteome</keyword>
<dbReference type="AlphaFoldDB" id="A0AAW0C5I7"/>
<name>A0AAW0C5I7_9AGAR</name>
<evidence type="ECO:0000313" key="1">
    <source>
        <dbReference type="EMBL" id="KAK7033895.1"/>
    </source>
</evidence>
<dbReference type="EMBL" id="JAYKXP010000059">
    <property type="protein sequence ID" value="KAK7033895.1"/>
    <property type="molecule type" value="Genomic_DNA"/>
</dbReference>
<reference evidence="1 2" key="1">
    <citation type="submission" date="2024-01" db="EMBL/GenBank/DDBJ databases">
        <title>A draft genome for a cacao thread blight-causing isolate of Paramarasmius palmivorus.</title>
        <authorList>
            <person name="Baruah I.K."/>
            <person name="Bukari Y."/>
            <person name="Amoako-Attah I."/>
            <person name="Meinhardt L.W."/>
            <person name="Bailey B.A."/>
            <person name="Cohen S.P."/>
        </authorList>
    </citation>
    <scope>NUCLEOTIDE SEQUENCE [LARGE SCALE GENOMIC DNA]</scope>
    <source>
        <strain evidence="1 2">GH-12</strain>
    </source>
</reference>
<organism evidence="1 2">
    <name type="scientific">Paramarasmius palmivorus</name>
    <dbReference type="NCBI Taxonomy" id="297713"/>
    <lineage>
        <taxon>Eukaryota</taxon>
        <taxon>Fungi</taxon>
        <taxon>Dikarya</taxon>
        <taxon>Basidiomycota</taxon>
        <taxon>Agaricomycotina</taxon>
        <taxon>Agaricomycetes</taxon>
        <taxon>Agaricomycetidae</taxon>
        <taxon>Agaricales</taxon>
        <taxon>Marasmiineae</taxon>
        <taxon>Marasmiaceae</taxon>
        <taxon>Paramarasmius</taxon>
    </lineage>
</organism>